<keyword evidence="1 4" id="KW-0732">Signal</keyword>
<reference evidence="6" key="1">
    <citation type="submission" date="2021-08" db="EMBL/GenBank/DDBJ databases">
        <title>Genome of a novel bacterium of the phylum Verrucomicrobia, Oleiharenicola sp. KSB-15.</title>
        <authorList>
            <person name="Chung J.-H."/>
            <person name="Ahn J.-H."/>
            <person name="Yoon Y."/>
            <person name="Kim D.-Y."/>
            <person name="An S.-H."/>
            <person name="Park I."/>
            <person name="Yeon J."/>
        </authorList>
    </citation>
    <scope>NUCLEOTIDE SEQUENCE</scope>
    <source>
        <strain evidence="6">KSB-15</strain>
    </source>
</reference>
<evidence type="ECO:0000313" key="7">
    <source>
        <dbReference type="Proteomes" id="UP000825051"/>
    </source>
</evidence>
<sequence length="697" mass="75911">MMKRVILLWLGVVVAVSAADKGRVLTHEDVWLMKRVGAPVPSPDGQWVVVAVTDPAYAKKDESDALWLCPIAGDQAPRRITANKGGAGSPAWSPDGKRLAFAAKRDGDEAKQIYVLDLARGGEAVRVTDVSTGARCPQWSPDGTRLLFISDVYPDARTDADNKREAKERKERKYHARVYEQFPVRAWDHWLGERVAHLLVQDAKAGAEARDVLAGSALAAKRGFGGRAGDAAADFDAVWSPDGKSIVFLAVTNRDQAAAAEVNLQLFEVGAEGGEPRALTADKDDYGRPQFRPDGRALLLTMEPGGDGKVYHHRRLVSFPWPFAAKRTVLTPGAEVSVAHFGVGADSTTVYFTAETAGQEKLFSIAADGGHPLRAFDLPAGGCLSNLATGGSAIVANYDSAVSPPEVVAIDAKTVSYRFLTQFNADAVAPLDLPPVEHFAFTTAQGRKIENLLVRPPHFDPQKKYPLFVVIHGGANMMWRDAWSLRWNYHLLAAPGYVLLLTNYTGSTGSTEAFAQAIQGDPLKTPGDEINQAADEAIKRYAFIDGARQAAGGASYGGHLANWLQATTTRYKCLISHAGLVDLAEQWGTSDVVYDREVTNGGPVWENGPLWTEQSPARLAGNHAKGTGWVTPMLLTVGEKDFRVPLNNTLMNWTLHQRLGVPSRLVVFPEENHHILDGEDSKYWYGEVHAWLARWLK</sequence>
<dbReference type="AlphaFoldDB" id="A0A8F9TUG0"/>
<dbReference type="InterPro" id="IPR001375">
    <property type="entry name" value="Peptidase_S9_cat"/>
</dbReference>
<dbReference type="PANTHER" id="PTHR42776">
    <property type="entry name" value="SERINE PEPTIDASE S9 FAMILY MEMBER"/>
    <property type="match status" value="1"/>
</dbReference>
<dbReference type="EMBL" id="CP080507">
    <property type="protein sequence ID" value="QYM77989.1"/>
    <property type="molecule type" value="Genomic_DNA"/>
</dbReference>
<dbReference type="GO" id="GO:0006508">
    <property type="term" value="P:proteolysis"/>
    <property type="evidence" value="ECO:0007669"/>
    <property type="project" value="InterPro"/>
</dbReference>
<keyword evidence="2" id="KW-0378">Hydrolase</keyword>
<feature type="chain" id="PRO_5034260322" evidence="4">
    <location>
        <begin position="19"/>
        <end position="697"/>
    </location>
</feature>
<organism evidence="6 7">
    <name type="scientific">Horticoccus luteus</name>
    <dbReference type="NCBI Taxonomy" id="2862869"/>
    <lineage>
        <taxon>Bacteria</taxon>
        <taxon>Pseudomonadati</taxon>
        <taxon>Verrucomicrobiota</taxon>
        <taxon>Opitutia</taxon>
        <taxon>Opitutales</taxon>
        <taxon>Opitutaceae</taxon>
        <taxon>Horticoccus</taxon>
    </lineage>
</organism>
<gene>
    <name evidence="6" type="ORF">K0B96_11775</name>
</gene>
<dbReference type="GO" id="GO:0004252">
    <property type="term" value="F:serine-type endopeptidase activity"/>
    <property type="evidence" value="ECO:0007669"/>
    <property type="project" value="TreeGrafter"/>
</dbReference>
<dbReference type="Proteomes" id="UP000825051">
    <property type="component" value="Chromosome"/>
</dbReference>
<dbReference type="KEGG" id="ole:K0B96_11775"/>
<dbReference type="SUPFAM" id="SSF82171">
    <property type="entry name" value="DPP6 N-terminal domain-like"/>
    <property type="match status" value="1"/>
</dbReference>
<evidence type="ECO:0000256" key="1">
    <source>
        <dbReference type="ARBA" id="ARBA00022729"/>
    </source>
</evidence>
<name>A0A8F9TUG0_9BACT</name>
<evidence type="ECO:0000256" key="3">
    <source>
        <dbReference type="ARBA" id="ARBA00022825"/>
    </source>
</evidence>
<evidence type="ECO:0000259" key="5">
    <source>
        <dbReference type="Pfam" id="PF00326"/>
    </source>
</evidence>
<protein>
    <submittedName>
        <fullName evidence="6">S9 family peptidase</fullName>
    </submittedName>
</protein>
<dbReference type="Gene3D" id="3.40.50.1820">
    <property type="entry name" value="alpha/beta hydrolase"/>
    <property type="match status" value="1"/>
</dbReference>
<accession>A0A8F9TUG0</accession>
<evidence type="ECO:0000313" key="6">
    <source>
        <dbReference type="EMBL" id="QYM77989.1"/>
    </source>
</evidence>
<dbReference type="Gene3D" id="2.120.10.30">
    <property type="entry name" value="TolB, C-terminal domain"/>
    <property type="match status" value="2"/>
</dbReference>
<evidence type="ECO:0000256" key="2">
    <source>
        <dbReference type="ARBA" id="ARBA00022801"/>
    </source>
</evidence>
<dbReference type="InterPro" id="IPR011659">
    <property type="entry name" value="WD40"/>
</dbReference>
<evidence type="ECO:0000256" key="4">
    <source>
        <dbReference type="SAM" id="SignalP"/>
    </source>
</evidence>
<keyword evidence="7" id="KW-1185">Reference proteome</keyword>
<feature type="signal peptide" evidence="4">
    <location>
        <begin position="1"/>
        <end position="18"/>
    </location>
</feature>
<dbReference type="PANTHER" id="PTHR42776:SF13">
    <property type="entry name" value="DIPEPTIDYL-PEPTIDASE 5"/>
    <property type="match status" value="1"/>
</dbReference>
<keyword evidence="3" id="KW-0645">Protease</keyword>
<keyword evidence="3" id="KW-0720">Serine protease</keyword>
<dbReference type="RefSeq" id="WP_220161093.1">
    <property type="nucleotide sequence ID" value="NZ_CP080507.1"/>
</dbReference>
<dbReference type="Pfam" id="PF07676">
    <property type="entry name" value="PD40"/>
    <property type="match status" value="3"/>
</dbReference>
<dbReference type="Pfam" id="PF00326">
    <property type="entry name" value="Peptidase_S9"/>
    <property type="match status" value="1"/>
</dbReference>
<dbReference type="InterPro" id="IPR011042">
    <property type="entry name" value="6-blade_b-propeller_TolB-like"/>
</dbReference>
<proteinExistence type="predicted"/>
<dbReference type="SUPFAM" id="SSF53474">
    <property type="entry name" value="alpha/beta-Hydrolases"/>
    <property type="match status" value="1"/>
</dbReference>
<feature type="domain" description="Peptidase S9 prolyl oligopeptidase catalytic" evidence="5">
    <location>
        <begin position="483"/>
        <end position="697"/>
    </location>
</feature>
<dbReference type="InterPro" id="IPR029058">
    <property type="entry name" value="AB_hydrolase_fold"/>
</dbReference>